<accession>A0A166B4I7</accession>
<dbReference type="AlphaFoldDB" id="A0A166B4I7"/>
<evidence type="ECO:0000313" key="1">
    <source>
        <dbReference type="EMBL" id="KZP12268.1"/>
    </source>
</evidence>
<organism evidence="1 2">
    <name type="scientific">Athelia psychrophila</name>
    <dbReference type="NCBI Taxonomy" id="1759441"/>
    <lineage>
        <taxon>Eukaryota</taxon>
        <taxon>Fungi</taxon>
        <taxon>Dikarya</taxon>
        <taxon>Basidiomycota</taxon>
        <taxon>Agaricomycotina</taxon>
        <taxon>Agaricomycetes</taxon>
        <taxon>Agaricomycetidae</taxon>
        <taxon>Atheliales</taxon>
        <taxon>Atheliaceae</taxon>
        <taxon>Athelia</taxon>
    </lineage>
</organism>
<feature type="non-terminal residue" evidence="1">
    <location>
        <position position="72"/>
    </location>
</feature>
<protein>
    <submittedName>
        <fullName evidence="1">Uncharacterized protein</fullName>
    </submittedName>
</protein>
<evidence type="ECO:0000313" key="2">
    <source>
        <dbReference type="Proteomes" id="UP000076532"/>
    </source>
</evidence>
<sequence>MITAPDAIHNNIWFTVNSLISPHDHHPRPLRLSTETRATEELGRLETVASPVASPLVPVRLHIITHPSLDAP</sequence>
<keyword evidence="2" id="KW-1185">Reference proteome</keyword>
<reference evidence="1 2" key="1">
    <citation type="journal article" date="2016" name="Mol. Biol. Evol.">
        <title>Comparative Genomics of Early-Diverging Mushroom-Forming Fungi Provides Insights into the Origins of Lignocellulose Decay Capabilities.</title>
        <authorList>
            <person name="Nagy L.G."/>
            <person name="Riley R."/>
            <person name="Tritt A."/>
            <person name="Adam C."/>
            <person name="Daum C."/>
            <person name="Floudas D."/>
            <person name="Sun H."/>
            <person name="Yadav J.S."/>
            <person name="Pangilinan J."/>
            <person name="Larsson K.H."/>
            <person name="Matsuura K."/>
            <person name="Barry K."/>
            <person name="Labutti K."/>
            <person name="Kuo R."/>
            <person name="Ohm R.A."/>
            <person name="Bhattacharya S.S."/>
            <person name="Shirouzu T."/>
            <person name="Yoshinaga Y."/>
            <person name="Martin F.M."/>
            <person name="Grigoriev I.V."/>
            <person name="Hibbett D.S."/>
        </authorList>
    </citation>
    <scope>NUCLEOTIDE SEQUENCE [LARGE SCALE GENOMIC DNA]</scope>
    <source>
        <strain evidence="1 2">CBS 109695</strain>
    </source>
</reference>
<dbReference type="EMBL" id="KV417650">
    <property type="protein sequence ID" value="KZP12268.1"/>
    <property type="molecule type" value="Genomic_DNA"/>
</dbReference>
<gene>
    <name evidence="1" type="ORF">FIBSPDRAFT_870432</name>
</gene>
<name>A0A166B4I7_9AGAM</name>
<proteinExistence type="predicted"/>
<dbReference type="Proteomes" id="UP000076532">
    <property type="component" value="Unassembled WGS sequence"/>
</dbReference>